<evidence type="ECO:0000313" key="10">
    <source>
        <dbReference type="Proteomes" id="UP000280507"/>
    </source>
</evidence>
<keyword evidence="4 7" id="KW-0255">Endonuclease</keyword>
<comment type="function">
    <text evidence="1 7">RNaseP catalyzes the removal of the 5'-leader sequence from pre-tRNA to produce the mature 5'-terminus. It can also cleave other RNA substrates such as 4.5S RNA. The protein component plays an auxiliary but essential role in vivo by binding to the 5'-leader sequence and broadening the substrate specificity of the ribozyme.</text>
</comment>
<evidence type="ECO:0000256" key="3">
    <source>
        <dbReference type="ARBA" id="ARBA00022722"/>
    </source>
</evidence>
<comment type="caution">
    <text evidence="9">The sequence shown here is derived from an EMBL/GenBank/DDBJ whole genome shotgun (WGS) entry which is preliminary data.</text>
</comment>
<dbReference type="GO" id="GO:0042781">
    <property type="term" value="F:3'-tRNA processing endoribonuclease activity"/>
    <property type="evidence" value="ECO:0007669"/>
    <property type="project" value="TreeGrafter"/>
</dbReference>
<dbReference type="Pfam" id="PF00825">
    <property type="entry name" value="Ribonuclease_P"/>
    <property type="match status" value="1"/>
</dbReference>
<evidence type="ECO:0000256" key="8">
    <source>
        <dbReference type="NCBIfam" id="TIGR00188"/>
    </source>
</evidence>
<comment type="subunit">
    <text evidence="7">Consists of a catalytic RNA component (M1 or rnpB) and a protein subunit.</text>
</comment>
<keyword evidence="5 7" id="KW-0378">Hydrolase</keyword>
<dbReference type="GO" id="GO:0001682">
    <property type="term" value="P:tRNA 5'-leader removal"/>
    <property type="evidence" value="ECO:0007669"/>
    <property type="project" value="UniProtKB-UniRule"/>
</dbReference>
<organism evidence="9 10">
    <name type="scientific">Marinomonas hwangdonensis</name>
    <dbReference type="NCBI Taxonomy" id="1053647"/>
    <lineage>
        <taxon>Bacteria</taxon>
        <taxon>Pseudomonadati</taxon>
        <taxon>Pseudomonadota</taxon>
        <taxon>Gammaproteobacteria</taxon>
        <taxon>Oceanospirillales</taxon>
        <taxon>Oceanospirillaceae</taxon>
        <taxon>Marinomonas</taxon>
    </lineage>
</organism>
<dbReference type="Gene3D" id="3.30.230.10">
    <property type="match status" value="1"/>
</dbReference>
<comment type="similarity">
    <text evidence="7">Belongs to the RnpA family.</text>
</comment>
<accession>A0A3M8Q6D7</accession>
<dbReference type="EMBL" id="RIZG01000003">
    <property type="protein sequence ID" value="RNF51678.1"/>
    <property type="molecule type" value="Genomic_DNA"/>
</dbReference>
<reference evidence="9 10" key="1">
    <citation type="journal article" date="2012" name="Int. J. Syst. Evol. Microbiol.">
        <title>Marinomonas hwangdonensis sp. nov., isolated from seawater.</title>
        <authorList>
            <person name="Jung Y.T."/>
            <person name="Oh T.K."/>
            <person name="Yoon J.H."/>
        </authorList>
    </citation>
    <scope>NUCLEOTIDE SEQUENCE [LARGE SCALE GENOMIC DNA]</scope>
    <source>
        <strain evidence="9 10">HDW-15</strain>
    </source>
</reference>
<gene>
    <name evidence="7 9" type="primary">rnpA</name>
    <name evidence="9" type="ORF">EBI00_07270</name>
</gene>
<evidence type="ECO:0000256" key="4">
    <source>
        <dbReference type="ARBA" id="ARBA00022759"/>
    </source>
</evidence>
<dbReference type="HAMAP" id="MF_00227">
    <property type="entry name" value="RNase_P"/>
    <property type="match status" value="1"/>
</dbReference>
<dbReference type="PANTHER" id="PTHR33992">
    <property type="entry name" value="RIBONUCLEASE P PROTEIN COMPONENT"/>
    <property type="match status" value="1"/>
</dbReference>
<dbReference type="GO" id="GO:0004526">
    <property type="term" value="F:ribonuclease P activity"/>
    <property type="evidence" value="ECO:0007669"/>
    <property type="project" value="UniProtKB-UniRule"/>
</dbReference>
<dbReference type="RefSeq" id="WP_123095248.1">
    <property type="nucleotide sequence ID" value="NZ_RIZG01000003.1"/>
</dbReference>
<dbReference type="SUPFAM" id="SSF54211">
    <property type="entry name" value="Ribosomal protein S5 domain 2-like"/>
    <property type="match status" value="1"/>
</dbReference>
<keyword evidence="3 7" id="KW-0540">Nuclease</keyword>
<evidence type="ECO:0000256" key="2">
    <source>
        <dbReference type="ARBA" id="ARBA00022694"/>
    </source>
</evidence>
<dbReference type="AlphaFoldDB" id="A0A3M8Q6D7"/>
<dbReference type="OrthoDB" id="9796422at2"/>
<keyword evidence="6 7" id="KW-0694">RNA-binding</keyword>
<evidence type="ECO:0000313" key="9">
    <source>
        <dbReference type="EMBL" id="RNF51678.1"/>
    </source>
</evidence>
<dbReference type="EC" id="3.1.26.5" evidence="7 8"/>
<dbReference type="GO" id="GO:0000049">
    <property type="term" value="F:tRNA binding"/>
    <property type="evidence" value="ECO:0007669"/>
    <property type="project" value="UniProtKB-UniRule"/>
</dbReference>
<sequence>MTEYCFPRHVRLLNAGDYQSVFNDTSSKVFAGEFLLLARKRDDNQTRLGLIVSKKTDKRAVGRNRIKRLVRDSFRHNKTPLCGLDIIFLARQGIKDLDNATLQKRLNKAWDQLVKKALKPSGPSENKKRTHNNQK</sequence>
<protein>
    <recommendedName>
        <fullName evidence="7 8">Ribonuclease P protein component</fullName>
        <shortName evidence="7">RNase P protein</shortName>
        <shortName evidence="7">RNaseP protein</shortName>
        <ecNumber evidence="7 8">3.1.26.5</ecNumber>
    </recommendedName>
    <alternativeName>
        <fullName evidence="7">Protein C5</fullName>
    </alternativeName>
</protein>
<dbReference type="PROSITE" id="PS00648">
    <property type="entry name" value="RIBONUCLEASE_P"/>
    <property type="match status" value="1"/>
</dbReference>
<proteinExistence type="inferred from homology"/>
<evidence type="ECO:0000256" key="5">
    <source>
        <dbReference type="ARBA" id="ARBA00022801"/>
    </source>
</evidence>
<comment type="catalytic activity">
    <reaction evidence="7">
        <text>Endonucleolytic cleavage of RNA, removing 5'-extranucleotides from tRNA precursor.</text>
        <dbReference type="EC" id="3.1.26.5"/>
    </reaction>
</comment>
<dbReference type="NCBIfam" id="TIGR00188">
    <property type="entry name" value="rnpA"/>
    <property type="match status" value="1"/>
</dbReference>
<evidence type="ECO:0000256" key="6">
    <source>
        <dbReference type="ARBA" id="ARBA00022884"/>
    </source>
</evidence>
<dbReference type="InterPro" id="IPR014721">
    <property type="entry name" value="Ribsml_uS5_D2-typ_fold_subgr"/>
</dbReference>
<evidence type="ECO:0000256" key="1">
    <source>
        <dbReference type="ARBA" id="ARBA00002663"/>
    </source>
</evidence>
<dbReference type="InterPro" id="IPR020539">
    <property type="entry name" value="RNase_P_CS"/>
</dbReference>
<keyword evidence="10" id="KW-1185">Reference proteome</keyword>
<dbReference type="GO" id="GO:0030677">
    <property type="term" value="C:ribonuclease P complex"/>
    <property type="evidence" value="ECO:0007669"/>
    <property type="project" value="TreeGrafter"/>
</dbReference>
<dbReference type="Proteomes" id="UP000280507">
    <property type="component" value="Unassembled WGS sequence"/>
</dbReference>
<keyword evidence="2 7" id="KW-0819">tRNA processing</keyword>
<dbReference type="PANTHER" id="PTHR33992:SF1">
    <property type="entry name" value="RIBONUCLEASE P PROTEIN COMPONENT"/>
    <property type="match status" value="1"/>
</dbReference>
<name>A0A3M8Q6D7_9GAMM</name>
<dbReference type="InterPro" id="IPR020568">
    <property type="entry name" value="Ribosomal_Su5_D2-typ_SF"/>
</dbReference>
<dbReference type="InterPro" id="IPR000100">
    <property type="entry name" value="RNase_P"/>
</dbReference>
<evidence type="ECO:0000256" key="7">
    <source>
        <dbReference type="HAMAP-Rule" id="MF_00227"/>
    </source>
</evidence>